<reference evidence="1" key="1">
    <citation type="journal article" date="2021" name="Proc. Natl. Acad. Sci. U.S.A.">
        <title>Global biogeography of chemosynthetic symbionts reveals both localized and globally distributed symbiont groups. .</title>
        <authorList>
            <person name="Osvatic J.T."/>
            <person name="Wilkins L.G.E."/>
            <person name="Leibrecht L."/>
            <person name="Leray M."/>
            <person name="Zauner S."/>
            <person name="Polzin J."/>
            <person name="Camacho Y."/>
            <person name="Gros O."/>
            <person name="van Gils J.A."/>
            <person name="Eisen J.A."/>
            <person name="Petersen J.M."/>
            <person name="Yuen B."/>
        </authorList>
    </citation>
    <scope>NUCLEOTIDE SEQUENCE</scope>
    <source>
        <strain evidence="1">MAGL173</strain>
    </source>
</reference>
<gene>
    <name evidence="1" type="ORF">JAZ04_14490</name>
</gene>
<dbReference type="PROSITE" id="PS51257">
    <property type="entry name" value="PROKAR_LIPOPROTEIN"/>
    <property type="match status" value="1"/>
</dbReference>
<accession>A0A9E4K5W9</accession>
<dbReference type="Pfam" id="PF03843">
    <property type="entry name" value="Slp"/>
    <property type="match status" value="1"/>
</dbReference>
<name>A0A9E4K5W9_9GAMM</name>
<dbReference type="InterPro" id="IPR004658">
    <property type="entry name" value="OMP_Slp"/>
</dbReference>
<dbReference type="AlphaFoldDB" id="A0A9E4K5W9"/>
<dbReference type="Proteomes" id="UP000886687">
    <property type="component" value="Unassembled WGS sequence"/>
</dbReference>
<comment type="caution">
    <text evidence="1">The sequence shown here is derived from an EMBL/GenBank/DDBJ whole genome shotgun (WGS) entry which is preliminary data.</text>
</comment>
<dbReference type="PANTHER" id="PTHR37530">
    <property type="entry name" value="OUTER MEMBRANE PROTEIN SLP"/>
    <property type="match status" value="1"/>
</dbReference>
<dbReference type="EMBL" id="JAEPDI010000012">
    <property type="protein sequence ID" value="MCG7940045.1"/>
    <property type="molecule type" value="Genomic_DNA"/>
</dbReference>
<dbReference type="PANTHER" id="PTHR37530:SF1">
    <property type="entry name" value="OUTER MEMBRANE PROTEIN SLP"/>
    <property type="match status" value="1"/>
</dbReference>
<evidence type="ECO:0000313" key="2">
    <source>
        <dbReference type="Proteomes" id="UP000886687"/>
    </source>
</evidence>
<proteinExistence type="predicted"/>
<sequence length="179" mass="19194">MHQAQKENALVIGLITLLFSVAGCSSNPVIEHADRSLSPKQIDTDSTLPEQKLEWGGIVIAITNLAESSEVEILAYPLDERGKPMTESSSIGRFIATQPGYLEAGDYPSGRMVTATGQISAVRSGRVGEAEYVFPVMHCDQLALWPKQQESRAKPRIRFGFGASSGGSSYGSIGIGFGF</sequence>
<organism evidence="1 2">
    <name type="scientific">Candidatus Thiodiazotropha lotti</name>
    <dbReference type="NCBI Taxonomy" id="2792787"/>
    <lineage>
        <taxon>Bacteria</taxon>
        <taxon>Pseudomonadati</taxon>
        <taxon>Pseudomonadota</taxon>
        <taxon>Gammaproteobacteria</taxon>
        <taxon>Chromatiales</taxon>
        <taxon>Sedimenticolaceae</taxon>
        <taxon>Candidatus Thiodiazotropha</taxon>
    </lineage>
</organism>
<protein>
    <submittedName>
        <fullName evidence="1">Slp family lipoprotein</fullName>
    </submittedName>
</protein>
<keyword evidence="1" id="KW-0449">Lipoprotein</keyword>
<dbReference type="GO" id="GO:0019867">
    <property type="term" value="C:outer membrane"/>
    <property type="evidence" value="ECO:0007669"/>
    <property type="project" value="InterPro"/>
</dbReference>
<evidence type="ECO:0000313" key="1">
    <source>
        <dbReference type="EMBL" id="MCG7940045.1"/>
    </source>
</evidence>